<keyword evidence="11" id="KW-1185">Reference proteome</keyword>
<reference evidence="11" key="1">
    <citation type="journal article" date="2019" name="Int. J. Syst. Evol. Microbiol.">
        <title>The Global Catalogue of Microorganisms (GCM) 10K type strain sequencing project: providing services to taxonomists for standard genome sequencing and annotation.</title>
        <authorList>
            <consortium name="The Broad Institute Genomics Platform"/>
            <consortium name="The Broad Institute Genome Sequencing Center for Infectious Disease"/>
            <person name="Wu L."/>
            <person name="Ma J."/>
        </authorList>
    </citation>
    <scope>NUCLEOTIDE SEQUENCE [LARGE SCALE GENOMIC DNA]</scope>
    <source>
        <strain evidence="11">KCTC 42281</strain>
    </source>
</reference>
<sequence>MQPYTPLVLTIVTGLALAYLFGLAARQLRIPALVGYLVAGILVGPLLAGNAAGPELGGLLAELGLILLMFGVGLQFSLRDLLDVRIPALAGAVVQIGCATALGFGLGLLLGWDVGAALLFGLALSGASSVVVHKALENRHLLDTEGGRLARGWLSVGNFVLVLVVVLMPLLARLDGTATDLYDPFASFIERMTSARLDLWGGLVLAVVKLAAFAGFMLVVGRRVIPWALGITALAGSRELLRLAVPAIALGLALGSAALFGVPLALGAFLAGMMFGESDMPRRAARDMLPLREAFAVLFFLGLGMAFEPGVLVENALPVLGVLLIVLVGKAVASLVVLILFRRPVHLALSLSASLAQIGEFSFILAGAGVALSLLPAVGRDLVLAGMVLSIALNPALFWIAGLIRPRVEARVGQDHRTSEPIEPSLEAEEAEEAMGAGDLAKRPAGHIVLAGYGTVGRIVAAGIRNDGGSLVLIEDSEAEASAARMEGLDVTFGNAVRPEVLRLAGLPEARMLLLAVPDGFEAGAVCASARRLKPDLKIIACAASDEEEALLRRVGAGTIIRGEREAGKAILAVLRDAGHGVPEAAKLPEVDNILAREAAPPPEAASPADPEPVSEAEAVAEAVPTEAPAEIEVLEAEVKPDMEVPAEPDSGAPAELPPATLEPIIEKSMPEEAPAAVDEVAPVAAEEDSAEPEPPATEAVETGPEETTPKAEDNDVPPVTPEPRT</sequence>
<keyword evidence="4 8" id="KW-0812">Transmembrane</keyword>
<feature type="region of interest" description="Disordered" evidence="7">
    <location>
        <begin position="601"/>
        <end position="726"/>
    </location>
</feature>
<evidence type="ECO:0000256" key="5">
    <source>
        <dbReference type="ARBA" id="ARBA00022989"/>
    </source>
</evidence>
<evidence type="ECO:0000256" key="6">
    <source>
        <dbReference type="ARBA" id="ARBA00023136"/>
    </source>
</evidence>
<dbReference type="PANTHER" id="PTHR42751:SF1">
    <property type="entry name" value="CATION_PROTON ANTIPORTER YBAL-RELATED"/>
    <property type="match status" value="1"/>
</dbReference>
<feature type="transmembrane region" description="Helical" evidence="8">
    <location>
        <begin position="199"/>
        <end position="219"/>
    </location>
</feature>
<dbReference type="InterPro" id="IPR003148">
    <property type="entry name" value="RCK_N"/>
</dbReference>
<feature type="transmembrane region" description="Helical" evidence="8">
    <location>
        <begin position="353"/>
        <end position="376"/>
    </location>
</feature>
<keyword evidence="3" id="KW-0813">Transport</keyword>
<evidence type="ECO:0000256" key="2">
    <source>
        <dbReference type="ARBA" id="ARBA00005551"/>
    </source>
</evidence>
<comment type="similarity">
    <text evidence="2">Belongs to the monovalent cation:proton antiporter 2 (CPA2) transporter (TC 2.A.37) family.</text>
</comment>
<dbReference type="Pfam" id="PF00999">
    <property type="entry name" value="Na_H_Exchanger"/>
    <property type="match status" value="1"/>
</dbReference>
<feature type="transmembrane region" description="Helical" evidence="8">
    <location>
        <begin position="32"/>
        <end position="52"/>
    </location>
</feature>
<feature type="transmembrane region" description="Helical" evidence="8">
    <location>
        <begin position="319"/>
        <end position="341"/>
    </location>
</feature>
<evidence type="ECO:0000256" key="8">
    <source>
        <dbReference type="SAM" id="Phobius"/>
    </source>
</evidence>
<keyword evidence="6 8" id="KW-0472">Membrane</keyword>
<dbReference type="Gene3D" id="3.40.50.720">
    <property type="entry name" value="NAD(P)-binding Rossmann-like Domain"/>
    <property type="match status" value="1"/>
</dbReference>
<accession>A0ABV7WXQ6</accession>
<evidence type="ECO:0000256" key="1">
    <source>
        <dbReference type="ARBA" id="ARBA00004141"/>
    </source>
</evidence>
<feature type="transmembrane region" description="Helical" evidence="8">
    <location>
        <begin position="58"/>
        <end position="76"/>
    </location>
</feature>
<feature type="domain" description="RCK N-terminal" evidence="9">
    <location>
        <begin position="445"/>
        <end position="562"/>
    </location>
</feature>
<dbReference type="PANTHER" id="PTHR42751">
    <property type="entry name" value="SODIUM/HYDROGEN EXCHANGER FAMILY/TRKA DOMAIN PROTEIN"/>
    <property type="match status" value="1"/>
</dbReference>
<dbReference type="PROSITE" id="PS51201">
    <property type="entry name" value="RCK_N"/>
    <property type="match status" value="1"/>
</dbReference>
<evidence type="ECO:0000313" key="11">
    <source>
        <dbReference type="Proteomes" id="UP001595613"/>
    </source>
</evidence>
<evidence type="ECO:0000313" key="10">
    <source>
        <dbReference type="EMBL" id="MFC3704078.1"/>
    </source>
</evidence>
<name>A0ABV7WXQ6_9HYPH</name>
<organism evidence="10 11">
    <name type="scientific">Devosia honganensis</name>
    <dbReference type="NCBI Taxonomy" id="1610527"/>
    <lineage>
        <taxon>Bacteria</taxon>
        <taxon>Pseudomonadati</taxon>
        <taxon>Pseudomonadota</taxon>
        <taxon>Alphaproteobacteria</taxon>
        <taxon>Hyphomicrobiales</taxon>
        <taxon>Devosiaceae</taxon>
        <taxon>Devosia</taxon>
    </lineage>
</organism>
<dbReference type="Pfam" id="PF02254">
    <property type="entry name" value="TrkA_N"/>
    <property type="match status" value="1"/>
</dbReference>
<feature type="transmembrane region" description="Helical" evidence="8">
    <location>
        <begin position="88"/>
        <end position="108"/>
    </location>
</feature>
<gene>
    <name evidence="10" type="ORF">ACFOOL_04840</name>
</gene>
<dbReference type="InterPro" id="IPR036291">
    <property type="entry name" value="NAD(P)-bd_dom_sf"/>
</dbReference>
<feature type="compositionally biased region" description="Low complexity" evidence="7">
    <location>
        <begin position="697"/>
        <end position="707"/>
    </location>
</feature>
<dbReference type="Proteomes" id="UP001595613">
    <property type="component" value="Unassembled WGS sequence"/>
</dbReference>
<dbReference type="RefSeq" id="WP_380095382.1">
    <property type="nucleotide sequence ID" value="NZ_JBHRYD010000001.1"/>
</dbReference>
<feature type="transmembrane region" description="Helical" evidence="8">
    <location>
        <begin position="382"/>
        <end position="404"/>
    </location>
</feature>
<dbReference type="Gene3D" id="1.20.1530.20">
    <property type="match status" value="1"/>
</dbReference>
<comment type="caution">
    <text evidence="10">The sequence shown here is derived from an EMBL/GenBank/DDBJ whole genome shotgun (WGS) entry which is preliminary data.</text>
</comment>
<feature type="transmembrane region" description="Helical" evidence="8">
    <location>
        <begin position="153"/>
        <end position="172"/>
    </location>
</feature>
<evidence type="ECO:0000259" key="9">
    <source>
        <dbReference type="PROSITE" id="PS51201"/>
    </source>
</evidence>
<dbReference type="InterPro" id="IPR006153">
    <property type="entry name" value="Cation/H_exchanger_TM"/>
</dbReference>
<keyword evidence="5 8" id="KW-1133">Transmembrane helix</keyword>
<dbReference type="EMBL" id="JBHRYD010000001">
    <property type="protein sequence ID" value="MFC3704078.1"/>
    <property type="molecule type" value="Genomic_DNA"/>
</dbReference>
<dbReference type="InterPro" id="IPR038770">
    <property type="entry name" value="Na+/solute_symporter_sf"/>
</dbReference>
<feature type="transmembrane region" description="Helical" evidence="8">
    <location>
        <begin position="294"/>
        <end position="313"/>
    </location>
</feature>
<evidence type="ECO:0000256" key="4">
    <source>
        <dbReference type="ARBA" id="ARBA00022692"/>
    </source>
</evidence>
<feature type="compositionally biased region" description="Low complexity" evidence="7">
    <location>
        <begin position="672"/>
        <end position="685"/>
    </location>
</feature>
<feature type="transmembrane region" description="Helical" evidence="8">
    <location>
        <begin position="247"/>
        <end position="273"/>
    </location>
</feature>
<evidence type="ECO:0000256" key="7">
    <source>
        <dbReference type="SAM" id="MobiDB-lite"/>
    </source>
</evidence>
<dbReference type="SUPFAM" id="SSF51735">
    <property type="entry name" value="NAD(P)-binding Rossmann-fold domains"/>
    <property type="match status" value="1"/>
</dbReference>
<comment type="subcellular location">
    <subcellularLocation>
        <location evidence="1">Membrane</location>
        <topology evidence="1">Multi-pass membrane protein</topology>
    </subcellularLocation>
</comment>
<protein>
    <submittedName>
        <fullName evidence="10">Cation:proton antiporter</fullName>
    </submittedName>
</protein>
<proteinExistence type="inferred from homology"/>
<feature type="compositionally biased region" description="Low complexity" evidence="7">
    <location>
        <begin position="653"/>
        <end position="664"/>
    </location>
</feature>
<evidence type="ECO:0000256" key="3">
    <source>
        <dbReference type="ARBA" id="ARBA00022448"/>
    </source>
</evidence>
<feature type="transmembrane region" description="Helical" evidence="8">
    <location>
        <begin position="6"/>
        <end position="25"/>
    </location>
</feature>
<feature type="transmembrane region" description="Helical" evidence="8">
    <location>
        <begin position="114"/>
        <end position="132"/>
    </location>
</feature>
<feature type="compositionally biased region" description="Low complexity" evidence="7">
    <location>
        <begin position="606"/>
        <end position="631"/>
    </location>
</feature>